<dbReference type="GeneID" id="106806996"/>
<feature type="compositionally biased region" description="Acidic residues" evidence="5">
    <location>
        <begin position="362"/>
        <end position="379"/>
    </location>
</feature>
<feature type="compositionally biased region" description="Polar residues" evidence="5">
    <location>
        <begin position="1024"/>
        <end position="1035"/>
    </location>
</feature>
<dbReference type="InterPro" id="IPR009460">
    <property type="entry name" value="Ryanrecept_TM4-6"/>
</dbReference>
<accession>A0ABM1DXK7</accession>
<feature type="region of interest" description="Disordered" evidence="5">
    <location>
        <begin position="1069"/>
        <end position="1145"/>
    </location>
</feature>
<dbReference type="Pfam" id="PF06459">
    <property type="entry name" value="RR_TM4-6"/>
    <property type="match status" value="1"/>
</dbReference>
<keyword evidence="10" id="KW-1185">Reference proteome</keyword>
<keyword evidence="2 6" id="KW-0812">Transmembrane</keyword>
<gene>
    <name evidence="11" type="primary">LOC106806996</name>
</gene>
<feature type="transmembrane region" description="Helical" evidence="6">
    <location>
        <begin position="1411"/>
        <end position="1434"/>
    </location>
</feature>
<feature type="transmembrane region" description="Helical" evidence="6">
    <location>
        <begin position="903"/>
        <end position="922"/>
    </location>
</feature>
<dbReference type="InterPro" id="IPR015925">
    <property type="entry name" value="Ryanodine_IP3_receptor"/>
</dbReference>
<organism evidence="10 11">
    <name type="scientific">Priapulus caudatus</name>
    <name type="common">Priapulid worm</name>
    <dbReference type="NCBI Taxonomy" id="37621"/>
    <lineage>
        <taxon>Eukaryota</taxon>
        <taxon>Metazoa</taxon>
        <taxon>Ecdysozoa</taxon>
        <taxon>Scalidophora</taxon>
        <taxon>Priapulida</taxon>
        <taxon>Priapulimorpha</taxon>
        <taxon>Priapulimorphida</taxon>
        <taxon>Priapulidae</taxon>
        <taxon>Priapulus</taxon>
    </lineage>
</organism>
<keyword evidence="3 6" id="KW-1133">Transmembrane helix</keyword>
<evidence type="ECO:0000256" key="3">
    <source>
        <dbReference type="ARBA" id="ARBA00022989"/>
    </source>
</evidence>
<evidence type="ECO:0000259" key="7">
    <source>
        <dbReference type="Pfam" id="PF00520"/>
    </source>
</evidence>
<dbReference type="Pfam" id="PF08454">
    <property type="entry name" value="RIH_assoc"/>
    <property type="match status" value="1"/>
</dbReference>
<comment type="subcellular location">
    <subcellularLocation>
        <location evidence="1">Membrane</location>
        <topology evidence="1">Multi-pass membrane protein</topology>
    </subcellularLocation>
</comment>
<dbReference type="InterPro" id="IPR011992">
    <property type="entry name" value="EF-hand-dom_pair"/>
</dbReference>
<evidence type="ECO:0000256" key="2">
    <source>
        <dbReference type="ARBA" id="ARBA00022692"/>
    </source>
</evidence>
<feature type="domain" description="Ryanodine Receptor TM 4-6" evidence="8">
    <location>
        <begin position="1122"/>
        <end position="1247"/>
    </location>
</feature>
<dbReference type="InterPro" id="IPR013662">
    <property type="entry name" value="RIH_assoc-dom"/>
</dbReference>
<feature type="domain" description="RyR/IP3R Homology associated" evidence="9">
    <location>
        <begin position="500"/>
        <end position="614"/>
    </location>
</feature>
<evidence type="ECO:0000259" key="8">
    <source>
        <dbReference type="Pfam" id="PF06459"/>
    </source>
</evidence>
<sequence length="1613" mass="185039">MGRAAHEDMEEAEEELQADFQVLVRDIYAFYPLLIKYVDLHRSHWLKHPRIGAVQLFTHVAEVFTVWHTSQHFRREEQKFVSANAINNMALIMPTSSDGAQAVETPAWKKSKRNRGKSMKDATQSLNVACLKRMLPIGLTLFGGREQELVQHAKQKLLAKENEEVVEEYVRNALIDSNTMADPFDRNHWQRVLYNKIGSKTVVGIEDVQQDSNITVSKIMFTAKTLEMLHIVLSGLSSTVSVWQRLLSNQRRLKILECLKLSHHLHSLPRHRAINLFLLNYIDKWLSLDACGQEVLVKNITNMMAAYQSRPNEKEEEEGVKPDPLNQLVICFSRHATTEQNALPDDFLYIAYTELMSKSCGGEEDDDGDGEDEEEEDDGPGNTLQEQEMGKQKLLFEQGRLADRYVAEMVLLSISACRGEQSNMMLSNLQLGISCLMDGNINVQKKMLQHLQDKKDSDFFTSLSALMDKCSVLDLDAFERNIKAEKLGVGPESAGEQNMHDYLFTCKLFRFLQLLCEGHNLDFQNYLRTQTGNTVSVNLVICIVDYMLRLQESVMDFYWHYSSKEVIDQQGKENFKKAIKVGEQVFNTLTEAIQGPCVLNQMALAHSRLWDAVGGFFFLFAHMQNKLAKNTSQLDLMTQIMQFQNDMVTMMISMLEGNVMNGTIGKQMVDTLMESKANVEMILKFFDMFLKLKNIIESPSFLEYTKEGFISPKDFIRAMEAQKIYSPEEIMYLTECAGPRNAEGHIDYNEFCNRFHTPANDIGFNLAVLLTNLSEHMPNDPRLSRFCENASSFLEYFEPTLGRIEILGGAGRIERVYFEINPDHKDQWEKPQIKESKRSFLHNVVNEGGEKEKLDMFVNFCEDSIFEMQHASSISPQEEEQKPVAPTDRVGIIRSSVIEPTKAFFGAIYMFVASCLYLCRWSNIRKHYQKMRKMSKYELCVGTLRLSWAVIVRTCWITYFIITTLYQFVMLMMRGPKAKDLKPVDTKRRHGHHRHVLSTDLFLDDFSGPQSVSAFGVAIKTETSEAVSDNESNPSGGVVPERTATQMYSDDGAVDDIDRMVEMNGDVRRSFDGGLDVPKPMQRDGSTWTLTAESSDIPIEGLAPPRTKESLNATSDESVYGDKESSSAQARRGTEEDEEEEGKEGTDYHKAALSFLARNFYTLKTLALVLAFCINFILLFYKVTVLEIEEGEGEEGEEEAKAPEWVHLEEDHSAILDPTIRLLAFIHSAVAFSMLIAYYYLKVPLFIFKREKEVCRSLLFDGLYVAEQPSEDDIKAHWDKLVISTRSFPENYWDKFIKKSVQQKYSEQYDHDAISLLLGMDEADSFSTENPKKKESGGLISFIYSIDWKYQIWKSGVILTNNSFLYIMWYFLFSVLGNFNYFFFASHLLDVVMSIKALSTIMQSITHNGKQLCLTLMMMTIIVYIYTVLAFNFFRKFYVSEGDDGEEEHKCHTMAACFLFHLYVGVRAGGGIGDEIEAPDGDQQMFRFVFDITFFFFVIVILLAIIQGLIIDAFGELRGQLEQVKEDMESQCFICGIGKEYFDKIPHGFDTHVLKEHDLANYLFFLMYLIDKPETDYTGQETYVWELYQKRSWDFFPVGDCFRKQYENEIMAG</sequence>
<evidence type="ECO:0000313" key="11">
    <source>
        <dbReference type="RefSeq" id="XP_014664678.1"/>
    </source>
</evidence>
<name>A0ABM1DXK7_PRICU</name>
<evidence type="ECO:0000256" key="1">
    <source>
        <dbReference type="ARBA" id="ARBA00004141"/>
    </source>
</evidence>
<dbReference type="PANTHER" id="PTHR46399">
    <property type="entry name" value="B30.2/SPRY DOMAIN-CONTAINING PROTEIN"/>
    <property type="match status" value="1"/>
</dbReference>
<dbReference type="Proteomes" id="UP000695022">
    <property type="component" value="Unplaced"/>
</dbReference>
<evidence type="ECO:0000259" key="9">
    <source>
        <dbReference type="Pfam" id="PF08454"/>
    </source>
</evidence>
<dbReference type="Gene3D" id="1.10.287.70">
    <property type="match status" value="1"/>
</dbReference>
<feature type="compositionally biased region" description="Polar residues" evidence="5">
    <location>
        <begin position="1084"/>
        <end position="1094"/>
    </location>
</feature>
<feature type="transmembrane region" description="Helical" evidence="6">
    <location>
        <begin position="1220"/>
        <end position="1241"/>
    </location>
</feature>
<evidence type="ECO:0000256" key="6">
    <source>
        <dbReference type="SAM" id="Phobius"/>
    </source>
</evidence>
<keyword evidence="4 6" id="KW-0472">Membrane</keyword>
<proteinExistence type="predicted"/>
<evidence type="ECO:0000256" key="4">
    <source>
        <dbReference type="ARBA" id="ARBA00023136"/>
    </source>
</evidence>
<evidence type="ECO:0000256" key="5">
    <source>
        <dbReference type="SAM" id="MobiDB-lite"/>
    </source>
</evidence>
<evidence type="ECO:0000313" key="10">
    <source>
        <dbReference type="Proteomes" id="UP000695022"/>
    </source>
</evidence>
<feature type="domain" description="Ion transport" evidence="7">
    <location>
        <begin position="1366"/>
        <end position="1519"/>
    </location>
</feature>
<dbReference type="PANTHER" id="PTHR46399:SF8">
    <property type="entry name" value="B30.2_SPRY DOMAIN-CONTAINING PROTEIN"/>
    <property type="match status" value="1"/>
</dbReference>
<feature type="transmembrane region" description="Helical" evidence="6">
    <location>
        <begin position="1492"/>
        <end position="1515"/>
    </location>
</feature>
<feature type="region of interest" description="Disordered" evidence="5">
    <location>
        <begin position="360"/>
        <end position="389"/>
    </location>
</feature>
<dbReference type="InterPro" id="IPR005821">
    <property type="entry name" value="Ion_trans_dom"/>
</dbReference>
<feature type="region of interest" description="Disordered" evidence="5">
    <location>
        <begin position="1023"/>
        <end position="1045"/>
    </location>
</feature>
<reference evidence="11" key="1">
    <citation type="submission" date="2025-08" db="UniProtKB">
        <authorList>
            <consortium name="RefSeq"/>
        </authorList>
    </citation>
    <scope>IDENTIFICATION</scope>
</reference>
<dbReference type="Pfam" id="PF00520">
    <property type="entry name" value="Ion_trans"/>
    <property type="match status" value="1"/>
</dbReference>
<dbReference type="RefSeq" id="XP_014664678.1">
    <property type="nucleotide sequence ID" value="XM_014809192.1"/>
</dbReference>
<protein>
    <submittedName>
        <fullName evidence="11">Ryanodine receptor-like isoform X1</fullName>
    </submittedName>
</protein>
<dbReference type="SUPFAM" id="SSF47473">
    <property type="entry name" value="EF-hand"/>
    <property type="match status" value="1"/>
</dbReference>